<dbReference type="AlphaFoldDB" id="A0A495IH22"/>
<evidence type="ECO:0000313" key="2">
    <source>
        <dbReference type="EMBL" id="RKR74621.1"/>
    </source>
</evidence>
<feature type="transmembrane region" description="Helical" evidence="1">
    <location>
        <begin position="60"/>
        <end position="80"/>
    </location>
</feature>
<gene>
    <name evidence="2" type="ORF">C8E83_1745</name>
</gene>
<sequence length="90" mass="9817">MRAQDHDTPHGPMPLAHLVAREAWLTIVAPTWPRGYVRLLGLAGIVEGVFLLLVWTTVPIGAVAVPCFAAGGLVFVASFVPRRHRARPDR</sequence>
<reference evidence="2 3" key="1">
    <citation type="submission" date="2018-10" db="EMBL/GenBank/DDBJ databases">
        <title>Sequencing the genomes of 1000 actinobacteria strains.</title>
        <authorList>
            <person name="Klenk H.-P."/>
        </authorList>
    </citation>
    <scope>NUCLEOTIDE SEQUENCE [LARGE SCALE GENOMIC DNA]</scope>
    <source>
        <strain evidence="2 3">DSM 17894</strain>
    </source>
</reference>
<keyword evidence="1" id="KW-0472">Membrane</keyword>
<comment type="caution">
    <text evidence="2">The sequence shown here is derived from an EMBL/GenBank/DDBJ whole genome shotgun (WGS) entry which is preliminary data.</text>
</comment>
<dbReference type="OrthoDB" id="9906823at2"/>
<dbReference type="Proteomes" id="UP000280008">
    <property type="component" value="Unassembled WGS sequence"/>
</dbReference>
<keyword evidence="1" id="KW-0812">Transmembrane</keyword>
<name>A0A495IH22_9MICO</name>
<protein>
    <submittedName>
        <fullName evidence="2">Uncharacterized protein</fullName>
    </submittedName>
</protein>
<accession>A0A495IH22</accession>
<evidence type="ECO:0000313" key="3">
    <source>
        <dbReference type="Proteomes" id="UP000280008"/>
    </source>
</evidence>
<keyword evidence="1" id="KW-1133">Transmembrane helix</keyword>
<feature type="transmembrane region" description="Helical" evidence="1">
    <location>
        <begin position="36"/>
        <end position="54"/>
    </location>
</feature>
<dbReference type="RefSeq" id="WP_147430121.1">
    <property type="nucleotide sequence ID" value="NZ_RBKS01000001.1"/>
</dbReference>
<keyword evidence="3" id="KW-1185">Reference proteome</keyword>
<organism evidence="2 3">
    <name type="scientific">Frondihabitans australicus</name>
    <dbReference type="NCBI Taxonomy" id="386892"/>
    <lineage>
        <taxon>Bacteria</taxon>
        <taxon>Bacillati</taxon>
        <taxon>Actinomycetota</taxon>
        <taxon>Actinomycetes</taxon>
        <taxon>Micrococcales</taxon>
        <taxon>Microbacteriaceae</taxon>
        <taxon>Frondihabitans</taxon>
    </lineage>
</organism>
<evidence type="ECO:0000256" key="1">
    <source>
        <dbReference type="SAM" id="Phobius"/>
    </source>
</evidence>
<dbReference type="EMBL" id="RBKS01000001">
    <property type="protein sequence ID" value="RKR74621.1"/>
    <property type="molecule type" value="Genomic_DNA"/>
</dbReference>
<proteinExistence type="predicted"/>